<evidence type="ECO:0000313" key="10">
    <source>
        <dbReference type="Proteomes" id="UP001465668"/>
    </source>
</evidence>
<evidence type="ECO:0000256" key="6">
    <source>
        <dbReference type="SAM" id="MobiDB-lite"/>
    </source>
</evidence>
<evidence type="ECO:0000256" key="5">
    <source>
        <dbReference type="ARBA" id="ARBA00038359"/>
    </source>
</evidence>
<feature type="transmembrane region" description="Helical" evidence="7">
    <location>
        <begin position="225"/>
        <end position="244"/>
    </location>
</feature>
<gene>
    <name evidence="9" type="ORF">SCAR479_10541</name>
</gene>
<evidence type="ECO:0000256" key="2">
    <source>
        <dbReference type="ARBA" id="ARBA00022692"/>
    </source>
</evidence>
<protein>
    <submittedName>
        <fullName evidence="9">G-protein coupled receptors family 1 profile domain-containing protein</fullName>
    </submittedName>
</protein>
<keyword evidence="9" id="KW-0675">Receptor</keyword>
<feature type="region of interest" description="Disordered" evidence="6">
    <location>
        <begin position="372"/>
        <end position="396"/>
    </location>
</feature>
<dbReference type="PANTHER" id="PTHR33048:SF15">
    <property type="entry name" value="INTEGRAL MEMBRANE PROTEIN"/>
    <property type="match status" value="1"/>
</dbReference>
<feature type="transmembrane region" description="Helical" evidence="7">
    <location>
        <begin position="100"/>
        <end position="126"/>
    </location>
</feature>
<feature type="transmembrane region" description="Helical" evidence="7">
    <location>
        <begin position="20"/>
        <end position="46"/>
    </location>
</feature>
<dbReference type="EMBL" id="JARVKM010000057">
    <property type="protein sequence ID" value="KAK9772856.1"/>
    <property type="molecule type" value="Genomic_DNA"/>
</dbReference>
<organism evidence="9 10">
    <name type="scientific">Seiridium cardinale</name>
    <dbReference type="NCBI Taxonomy" id="138064"/>
    <lineage>
        <taxon>Eukaryota</taxon>
        <taxon>Fungi</taxon>
        <taxon>Dikarya</taxon>
        <taxon>Ascomycota</taxon>
        <taxon>Pezizomycotina</taxon>
        <taxon>Sordariomycetes</taxon>
        <taxon>Xylariomycetidae</taxon>
        <taxon>Amphisphaeriales</taxon>
        <taxon>Sporocadaceae</taxon>
        <taxon>Seiridium</taxon>
    </lineage>
</organism>
<evidence type="ECO:0000256" key="3">
    <source>
        <dbReference type="ARBA" id="ARBA00022989"/>
    </source>
</evidence>
<keyword evidence="3 7" id="KW-1133">Transmembrane helix</keyword>
<evidence type="ECO:0000256" key="4">
    <source>
        <dbReference type="ARBA" id="ARBA00023136"/>
    </source>
</evidence>
<comment type="subcellular location">
    <subcellularLocation>
        <location evidence="1">Membrane</location>
        <topology evidence="1">Multi-pass membrane protein</topology>
    </subcellularLocation>
</comment>
<feature type="transmembrane region" description="Helical" evidence="7">
    <location>
        <begin position="256"/>
        <end position="279"/>
    </location>
</feature>
<dbReference type="PANTHER" id="PTHR33048">
    <property type="entry name" value="PTH11-LIKE INTEGRAL MEMBRANE PROTEIN (AFU_ORTHOLOGUE AFUA_5G11245)"/>
    <property type="match status" value="1"/>
</dbReference>
<evidence type="ECO:0000256" key="7">
    <source>
        <dbReference type="SAM" id="Phobius"/>
    </source>
</evidence>
<reference evidence="9 10" key="1">
    <citation type="submission" date="2024-02" db="EMBL/GenBank/DDBJ databases">
        <title>First draft genome assembly of two strains of Seiridium cardinale.</title>
        <authorList>
            <person name="Emiliani G."/>
            <person name="Scali E."/>
        </authorList>
    </citation>
    <scope>NUCLEOTIDE SEQUENCE [LARGE SCALE GENOMIC DNA]</scope>
    <source>
        <strain evidence="9 10">BM-138-000479</strain>
    </source>
</reference>
<comment type="similarity">
    <text evidence="5">Belongs to the SAT4 family.</text>
</comment>
<dbReference type="Pfam" id="PF20684">
    <property type="entry name" value="Fung_rhodopsin"/>
    <property type="match status" value="1"/>
</dbReference>
<evidence type="ECO:0000256" key="1">
    <source>
        <dbReference type="ARBA" id="ARBA00004141"/>
    </source>
</evidence>
<comment type="caution">
    <text evidence="9">The sequence shown here is derived from an EMBL/GenBank/DDBJ whole genome shotgun (WGS) entry which is preliminary data.</text>
</comment>
<feature type="domain" description="Rhodopsin" evidence="8">
    <location>
        <begin position="42"/>
        <end position="287"/>
    </location>
</feature>
<evidence type="ECO:0000259" key="8">
    <source>
        <dbReference type="Pfam" id="PF20684"/>
    </source>
</evidence>
<feature type="transmembrane region" description="Helical" evidence="7">
    <location>
        <begin position="191"/>
        <end position="213"/>
    </location>
</feature>
<proteinExistence type="inferred from homology"/>
<keyword evidence="10" id="KW-1185">Reference proteome</keyword>
<feature type="region of interest" description="Disordered" evidence="6">
    <location>
        <begin position="293"/>
        <end position="335"/>
    </location>
</feature>
<feature type="transmembrane region" description="Helical" evidence="7">
    <location>
        <begin position="138"/>
        <end position="164"/>
    </location>
</feature>
<accession>A0ABR2XGV4</accession>
<feature type="transmembrane region" description="Helical" evidence="7">
    <location>
        <begin position="58"/>
        <end position="80"/>
    </location>
</feature>
<dbReference type="InterPro" id="IPR049326">
    <property type="entry name" value="Rhodopsin_dom_fungi"/>
</dbReference>
<name>A0ABR2XGV4_9PEZI</name>
<evidence type="ECO:0000313" key="9">
    <source>
        <dbReference type="EMBL" id="KAK9772856.1"/>
    </source>
</evidence>
<keyword evidence="2 7" id="KW-0812">Transmembrane</keyword>
<dbReference type="InterPro" id="IPR052337">
    <property type="entry name" value="SAT4-like"/>
</dbReference>
<keyword evidence="4 7" id="KW-0472">Membrane</keyword>
<feature type="compositionally biased region" description="Polar residues" evidence="6">
    <location>
        <begin position="387"/>
        <end position="396"/>
    </location>
</feature>
<dbReference type="Proteomes" id="UP001465668">
    <property type="component" value="Unassembled WGS sequence"/>
</dbReference>
<sequence>MTGNVFFSDMPTNWVAHPDGLGTACLGVTIFLAIACLVTASLRMWIRITSGAIGVDDYLMAVGTAIFTISSIFCCMDVYAGLGSHDDRQDFTDWNKPAVIMYLIPWQITYVWCLLFIKCSICVSLFRITAERKFRLMLWGVMFLATLSALIGFIAVVITCNPIAKNWDPVLSADPSIGYCIDYSIIQGISYYISASSIITDWACAVIPCFIVWNLQMKRKLKVSVIGILALGAVASLTTIIRLPYLGTYTATSDRYYQVCNIVIWSQIECGIGIIAASLPSLRRLVKHILEKSSSGGGGSYEPRSETDRHTATIGGGKGRSHSGKASRSVKMGNLSRPGGNTTFCAADHDTSCTWIELDDDSESQKHIITRTNEVSISVEDTKDNGGISSASSMRR</sequence>